<reference evidence="2 3" key="1">
    <citation type="submission" date="2016-10" db="EMBL/GenBank/DDBJ databases">
        <authorList>
            <person name="de Groot N.N."/>
        </authorList>
    </citation>
    <scope>NUCLEOTIDE SEQUENCE [LARGE SCALE GENOMIC DNA]</scope>
    <source>
        <strain evidence="2 3">KPR-7B</strain>
    </source>
</reference>
<accession>A0A1G9TLY4</accession>
<keyword evidence="1" id="KW-1133">Transmembrane helix</keyword>
<proteinExistence type="predicted"/>
<dbReference type="Proteomes" id="UP000199671">
    <property type="component" value="Unassembled WGS sequence"/>
</dbReference>
<feature type="transmembrane region" description="Helical" evidence="1">
    <location>
        <begin position="31"/>
        <end position="49"/>
    </location>
</feature>
<organism evidence="2 3">
    <name type="scientific">Actinomyces ruminicola</name>
    <dbReference type="NCBI Taxonomy" id="332524"/>
    <lineage>
        <taxon>Bacteria</taxon>
        <taxon>Bacillati</taxon>
        <taxon>Actinomycetota</taxon>
        <taxon>Actinomycetes</taxon>
        <taxon>Actinomycetales</taxon>
        <taxon>Actinomycetaceae</taxon>
        <taxon>Actinomyces</taxon>
    </lineage>
</organism>
<dbReference type="RefSeq" id="WP_143008872.1">
    <property type="nucleotide sequence ID" value="NZ_FNHU01000003.1"/>
</dbReference>
<evidence type="ECO:0000313" key="3">
    <source>
        <dbReference type="Proteomes" id="UP000199671"/>
    </source>
</evidence>
<protein>
    <submittedName>
        <fullName evidence="2">Uncharacterized protein</fullName>
    </submittedName>
</protein>
<evidence type="ECO:0000256" key="1">
    <source>
        <dbReference type="SAM" id="Phobius"/>
    </source>
</evidence>
<gene>
    <name evidence="2" type="ORF">SAMN04487766_10351</name>
</gene>
<name>A0A1G9TLY4_9ACTO</name>
<keyword evidence="1" id="KW-0812">Transmembrane</keyword>
<sequence>MYSTLFSAEPVVGACGVHCGVEILARILLDLAGFGFLAIALVFLALNLYGSLAFRRAPSATGTGTPTVPAPEVIVQPRESGAAAV</sequence>
<evidence type="ECO:0000313" key="2">
    <source>
        <dbReference type="EMBL" id="SDM48690.1"/>
    </source>
</evidence>
<keyword evidence="1" id="KW-0472">Membrane</keyword>
<dbReference type="AlphaFoldDB" id="A0A1G9TLY4"/>
<dbReference type="OrthoDB" id="9935042at2"/>
<dbReference type="EMBL" id="FNHU01000003">
    <property type="protein sequence ID" value="SDM48690.1"/>
    <property type="molecule type" value="Genomic_DNA"/>
</dbReference>